<dbReference type="SUPFAM" id="SSF109998">
    <property type="entry name" value="Triger factor/SurA peptide-binding domain-like"/>
    <property type="match status" value="1"/>
</dbReference>
<evidence type="ECO:0000313" key="4">
    <source>
        <dbReference type="Proteomes" id="UP000515823"/>
    </source>
</evidence>
<name>A0A7G9G5T0_9FIRM</name>
<keyword evidence="1 3" id="KW-0413">Isomerase</keyword>
<dbReference type="InterPro" id="IPR050245">
    <property type="entry name" value="PrsA_foldase"/>
</dbReference>
<evidence type="ECO:0000259" key="2">
    <source>
        <dbReference type="PROSITE" id="PS50198"/>
    </source>
</evidence>
<dbReference type="PROSITE" id="PS51257">
    <property type="entry name" value="PROKAR_LIPOPROTEIN"/>
    <property type="match status" value="1"/>
</dbReference>
<sequence length="343" mass="39495">MKLAWKRGTALLLVLVMIWGLCGCQKGKSIRFTTGLGDKELFKIGDEVCTRQEAMVFVLSQKKNYERSYGKEIWDVKIYGEPFSAYMRDNLQDFLAKMKCMVLMADKYKVELNDEEKLRIEQAAETYFEGLPENVIQASGIGEPDVKTVFHDYYVSNKLMKQLTADVSTEISEDEARVITVQQIFLSTEDLSAEEKEEKRKTAQKVKEQADAGADFAVLGKNNNESESFELQIARGDTEMQFENAAYALSTGQISEVVETAYGFHVIKCINNYDEQETAKHKTELARKCKEDRFYEYYDAFVKTIVAEYNEKAWKAIDYGQEFGEPQTDFYEVYDQYFGAEIY</sequence>
<keyword evidence="4" id="KW-1185">Reference proteome</keyword>
<evidence type="ECO:0000256" key="1">
    <source>
        <dbReference type="PROSITE-ProRule" id="PRU00278"/>
    </source>
</evidence>
<dbReference type="InterPro" id="IPR046357">
    <property type="entry name" value="PPIase_dom_sf"/>
</dbReference>
<organism evidence="3 4">
    <name type="scientific">Qiania dongpingensis</name>
    <dbReference type="NCBI Taxonomy" id="2763669"/>
    <lineage>
        <taxon>Bacteria</taxon>
        <taxon>Bacillati</taxon>
        <taxon>Bacillota</taxon>
        <taxon>Clostridia</taxon>
        <taxon>Lachnospirales</taxon>
        <taxon>Lachnospiraceae</taxon>
        <taxon>Qiania</taxon>
    </lineage>
</organism>
<dbReference type="GO" id="GO:0003755">
    <property type="term" value="F:peptidyl-prolyl cis-trans isomerase activity"/>
    <property type="evidence" value="ECO:0007669"/>
    <property type="project" value="UniProtKB-KW"/>
</dbReference>
<feature type="domain" description="PpiC" evidence="2">
    <location>
        <begin position="176"/>
        <end position="271"/>
    </location>
</feature>
<dbReference type="AlphaFoldDB" id="A0A7G9G5T0"/>
<dbReference type="InterPro" id="IPR000297">
    <property type="entry name" value="PPIase_PpiC"/>
</dbReference>
<dbReference type="EMBL" id="CP060634">
    <property type="protein sequence ID" value="QNM06162.1"/>
    <property type="molecule type" value="Genomic_DNA"/>
</dbReference>
<dbReference type="Pfam" id="PF00639">
    <property type="entry name" value="Rotamase"/>
    <property type="match status" value="1"/>
</dbReference>
<keyword evidence="1" id="KW-0697">Rotamase</keyword>
<dbReference type="Proteomes" id="UP000515823">
    <property type="component" value="Chromosome"/>
</dbReference>
<proteinExistence type="predicted"/>
<dbReference type="SUPFAM" id="SSF54534">
    <property type="entry name" value="FKBP-like"/>
    <property type="match status" value="1"/>
</dbReference>
<evidence type="ECO:0000313" key="3">
    <source>
        <dbReference type="EMBL" id="QNM06162.1"/>
    </source>
</evidence>
<dbReference type="PANTHER" id="PTHR47245">
    <property type="entry name" value="PEPTIDYLPROLYL ISOMERASE"/>
    <property type="match status" value="1"/>
</dbReference>
<dbReference type="PANTHER" id="PTHR47245:SF2">
    <property type="entry name" value="PEPTIDYL-PROLYL CIS-TRANS ISOMERASE HP_0175-RELATED"/>
    <property type="match status" value="1"/>
</dbReference>
<dbReference type="RefSeq" id="WP_249303549.1">
    <property type="nucleotide sequence ID" value="NZ_CP060634.1"/>
</dbReference>
<reference evidence="3 4" key="1">
    <citation type="submission" date="2020-08" db="EMBL/GenBank/DDBJ databases">
        <authorList>
            <person name="Liu C."/>
            <person name="Sun Q."/>
        </authorList>
    </citation>
    <scope>NUCLEOTIDE SEQUENCE [LARGE SCALE GENOMIC DNA]</scope>
    <source>
        <strain evidence="3 4">NSJ-38</strain>
    </source>
</reference>
<dbReference type="Gene3D" id="3.10.50.40">
    <property type="match status" value="1"/>
</dbReference>
<dbReference type="InterPro" id="IPR027304">
    <property type="entry name" value="Trigger_fact/SurA_dom_sf"/>
</dbReference>
<gene>
    <name evidence="3" type="ORF">H9Q78_03115</name>
</gene>
<protein>
    <submittedName>
        <fullName evidence="3">Peptidylprolyl isomerase</fullName>
    </submittedName>
</protein>
<accession>A0A7G9G5T0</accession>
<dbReference type="PROSITE" id="PS50198">
    <property type="entry name" value="PPIC_PPIASE_2"/>
    <property type="match status" value="1"/>
</dbReference>
<dbReference type="KEGG" id="qdo:H9Q78_03115"/>